<dbReference type="Gene3D" id="3.40.605.10">
    <property type="entry name" value="Aldehyde Dehydrogenase, Chain A, domain 1"/>
    <property type="match status" value="1"/>
</dbReference>
<accession>A0ABW4S066</accession>
<reference evidence="7" key="1">
    <citation type="journal article" date="2019" name="Int. J. Syst. Evol. Microbiol.">
        <title>The Global Catalogue of Microorganisms (GCM) 10K type strain sequencing project: providing services to taxonomists for standard genome sequencing and annotation.</title>
        <authorList>
            <consortium name="The Broad Institute Genomics Platform"/>
            <consortium name="The Broad Institute Genome Sequencing Center for Infectious Disease"/>
            <person name="Wu L."/>
            <person name="Ma J."/>
        </authorList>
    </citation>
    <scope>NUCLEOTIDE SEQUENCE [LARGE SCALE GENOMIC DNA]</scope>
    <source>
        <strain evidence="7">CGMCC 4.7242</strain>
    </source>
</reference>
<dbReference type="Gene3D" id="3.40.309.10">
    <property type="entry name" value="Aldehyde Dehydrogenase, Chain A, domain 2"/>
    <property type="match status" value="1"/>
</dbReference>
<gene>
    <name evidence="6" type="ORF">ACFSGJ_02125</name>
</gene>
<organism evidence="6 7">
    <name type="scientific">Halodurantibacterium flavum</name>
    <dbReference type="NCBI Taxonomy" id="1382802"/>
    <lineage>
        <taxon>Bacteria</taxon>
        <taxon>Pseudomonadati</taxon>
        <taxon>Pseudomonadota</taxon>
        <taxon>Alphaproteobacteria</taxon>
        <taxon>Rhodobacterales</taxon>
        <taxon>Paracoccaceae</taxon>
        <taxon>Halodurantibacterium</taxon>
    </lineage>
</organism>
<dbReference type="RefSeq" id="WP_390259092.1">
    <property type="nucleotide sequence ID" value="NZ_JBHUGH010000002.1"/>
</dbReference>
<dbReference type="InterPro" id="IPR029510">
    <property type="entry name" value="Ald_DH_CS_GLU"/>
</dbReference>
<dbReference type="InterPro" id="IPR016163">
    <property type="entry name" value="Ald_DH_C"/>
</dbReference>
<dbReference type="GO" id="GO:0016491">
    <property type="term" value="F:oxidoreductase activity"/>
    <property type="evidence" value="ECO:0007669"/>
    <property type="project" value="UniProtKB-KW"/>
</dbReference>
<evidence type="ECO:0000256" key="4">
    <source>
        <dbReference type="RuleBase" id="RU003345"/>
    </source>
</evidence>
<dbReference type="EC" id="1.2.1.-" evidence="6"/>
<dbReference type="EMBL" id="JBHUGH010000002">
    <property type="protein sequence ID" value="MFD1911009.1"/>
    <property type="molecule type" value="Genomic_DNA"/>
</dbReference>
<dbReference type="InterPro" id="IPR010102">
    <property type="entry name" value="Succ_semiAld_DH"/>
</dbReference>
<dbReference type="Proteomes" id="UP001597353">
    <property type="component" value="Unassembled WGS sequence"/>
</dbReference>
<protein>
    <submittedName>
        <fullName evidence="6">NAD-dependent succinate-semialdehyde dehydrogenase</fullName>
        <ecNumber evidence="6">1.2.1.-</ecNumber>
    </submittedName>
</protein>
<comment type="caution">
    <text evidence="6">The sequence shown here is derived from an EMBL/GenBank/DDBJ whole genome shotgun (WGS) entry which is preliminary data.</text>
</comment>
<dbReference type="PANTHER" id="PTHR43353">
    <property type="entry name" value="SUCCINATE-SEMIALDEHYDE DEHYDROGENASE, MITOCHONDRIAL"/>
    <property type="match status" value="1"/>
</dbReference>
<evidence type="ECO:0000313" key="7">
    <source>
        <dbReference type="Proteomes" id="UP001597353"/>
    </source>
</evidence>
<dbReference type="InterPro" id="IPR016162">
    <property type="entry name" value="Ald_DH_N"/>
</dbReference>
<dbReference type="PROSITE" id="PS00070">
    <property type="entry name" value="ALDEHYDE_DEHYDR_CYS"/>
    <property type="match status" value="1"/>
</dbReference>
<sequence length="483" mass="51477">MGDAIQSSDIFKTDAYVNGKWQPSRTRFDVTNPATGEILAAVADLSRDDVKVAIDAAAAALPNWSKRTAKQRGDILRAWADLMLAESDRLAQLLTLEMGKPLAEAKTEIAYGASFIHWFAEEARRVYGDIIPGHQVDKRILVLKQPIGVAASITPWNFPNAMIARKVAPALAAGCTFVARPSELTPLSALAMAELGARAGIPAGVFNVVTSLDAAGVGKEFCENPIVRKLSFTGSTRVGQILMAQAAPQIKKLSLELGGNAPFIVFDDADIDAAVDGTIIAKFRNAGQTCVCANRIYAQSGIYDEYVAKLTARVAQLRVGEGLGEGVEIGPMITDAALKKVRQHLDDAVEKGATVTTGGKPAAQGGLFFQPTVLSGATAEMRLAAEETFGPVAPVFRFDTEEEVIAMANDTEFGLASYFYARDMARIIRVMEALESGMVGINTGLISTAEAPFGGIKSSGLGREGSRYGIDEYLEMKYACLSI</sequence>
<dbReference type="NCBIfam" id="TIGR01780">
    <property type="entry name" value="SSADH"/>
    <property type="match status" value="1"/>
</dbReference>
<comment type="similarity">
    <text evidence="1 4">Belongs to the aldehyde dehydrogenase family.</text>
</comment>
<dbReference type="InterPro" id="IPR016160">
    <property type="entry name" value="Ald_DH_CS_CYS"/>
</dbReference>
<evidence type="ECO:0000256" key="2">
    <source>
        <dbReference type="ARBA" id="ARBA00023002"/>
    </source>
</evidence>
<name>A0ABW4S066_9RHOB</name>
<proteinExistence type="inferred from homology"/>
<dbReference type="Pfam" id="PF00171">
    <property type="entry name" value="Aldedh"/>
    <property type="match status" value="1"/>
</dbReference>
<dbReference type="CDD" id="cd07103">
    <property type="entry name" value="ALDH_F5_SSADH_GabD"/>
    <property type="match status" value="1"/>
</dbReference>
<feature type="domain" description="Aldehyde dehydrogenase" evidence="5">
    <location>
        <begin position="22"/>
        <end position="478"/>
    </location>
</feature>
<dbReference type="InterPro" id="IPR016161">
    <property type="entry name" value="Ald_DH/histidinol_DH"/>
</dbReference>
<dbReference type="SUPFAM" id="SSF53720">
    <property type="entry name" value="ALDH-like"/>
    <property type="match status" value="1"/>
</dbReference>
<dbReference type="InterPro" id="IPR015590">
    <property type="entry name" value="Aldehyde_DH_dom"/>
</dbReference>
<keyword evidence="7" id="KW-1185">Reference proteome</keyword>
<keyword evidence="2 4" id="KW-0560">Oxidoreductase</keyword>
<evidence type="ECO:0000313" key="6">
    <source>
        <dbReference type="EMBL" id="MFD1911009.1"/>
    </source>
</evidence>
<feature type="active site" evidence="3">
    <location>
        <position position="256"/>
    </location>
</feature>
<dbReference type="InterPro" id="IPR050740">
    <property type="entry name" value="Aldehyde_DH_Superfamily"/>
</dbReference>
<dbReference type="PANTHER" id="PTHR43353:SF5">
    <property type="entry name" value="SUCCINATE-SEMIALDEHYDE DEHYDROGENASE, MITOCHONDRIAL"/>
    <property type="match status" value="1"/>
</dbReference>
<evidence type="ECO:0000259" key="5">
    <source>
        <dbReference type="Pfam" id="PF00171"/>
    </source>
</evidence>
<evidence type="ECO:0000256" key="1">
    <source>
        <dbReference type="ARBA" id="ARBA00009986"/>
    </source>
</evidence>
<dbReference type="PROSITE" id="PS00687">
    <property type="entry name" value="ALDEHYDE_DEHYDR_GLU"/>
    <property type="match status" value="1"/>
</dbReference>
<evidence type="ECO:0000256" key="3">
    <source>
        <dbReference type="PROSITE-ProRule" id="PRU10007"/>
    </source>
</evidence>